<proteinExistence type="predicted"/>
<reference evidence="2" key="1">
    <citation type="submission" date="2021-04" db="EMBL/GenBank/DDBJ databases">
        <title>Oceanospirillales bacteria with DddD are important DMSP degraders in coastal seawater.</title>
        <authorList>
            <person name="Liu J."/>
        </authorList>
    </citation>
    <scope>NUCLEOTIDE SEQUENCE</scope>
    <source>
        <strain evidence="2">D13-4</strain>
    </source>
</reference>
<dbReference type="InterPro" id="IPR016181">
    <property type="entry name" value="Acyl_CoA_acyltransferase"/>
</dbReference>
<dbReference type="Pfam" id="PF13508">
    <property type="entry name" value="Acetyltransf_7"/>
    <property type="match status" value="1"/>
</dbReference>
<dbReference type="SUPFAM" id="SSF55729">
    <property type="entry name" value="Acyl-CoA N-acyltransferases (Nat)"/>
    <property type="match status" value="1"/>
</dbReference>
<dbReference type="Gene3D" id="3.40.630.30">
    <property type="match status" value="1"/>
</dbReference>
<accession>A0ABY5H3S7</accession>
<feature type="domain" description="N-acetyltransferase" evidence="1">
    <location>
        <begin position="1"/>
        <end position="144"/>
    </location>
</feature>
<dbReference type="CDD" id="cd04301">
    <property type="entry name" value="NAT_SF"/>
    <property type="match status" value="1"/>
</dbReference>
<dbReference type="GO" id="GO:0016746">
    <property type="term" value="F:acyltransferase activity"/>
    <property type="evidence" value="ECO:0007669"/>
    <property type="project" value="UniProtKB-KW"/>
</dbReference>
<dbReference type="RefSeq" id="WP_255837524.1">
    <property type="nucleotide sequence ID" value="NZ_CP073346.1"/>
</dbReference>
<gene>
    <name evidence="2" type="ORF">KDW96_17590</name>
</gene>
<dbReference type="NCBIfam" id="NF040501">
    <property type="entry name" value="resist_ArsN2"/>
    <property type="match status" value="1"/>
</dbReference>
<keyword evidence="3" id="KW-1185">Reference proteome</keyword>
<keyword evidence="2" id="KW-0012">Acyltransferase</keyword>
<sequence length="152" mass="15707">MTPPIAPIDELDDILALLRACDLPVADIAPGPAQQFFGLRDGLGLIGVVGLETMGAVGLLRSVAVAPAYRSQGLAAQLVAFGEARARAQGAEQLFLLTTSAADYFIRLGYRPMEKSKAPPAVQATAQFAGLCPASSVLLCKALGRPAADSSK</sequence>
<dbReference type="EC" id="2.3.1.-" evidence="2"/>
<keyword evidence="2" id="KW-0808">Transferase</keyword>
<dbReference type="Proteomes" id="UP001059672">
    <property type="component" value="Chromosome"/>
</dbReference>
<protein>
    <submittedName>
        <fullName evidence="2">GNAT family N-acetyltransferase</fullName>
        <ecNumber evidence="2">2.3.1.-</ecNumber>
    </submittedName>
</protein>
<evidence type="ECO:0000313" key="3">
    <source>
        <dbReference type="Proteomes" id="UP001059672"/>
    </source>
</evidence>
<dbReference type="InterPro" id="IPR000182">
    <property type="entry name" value="GNAT_dom"/>
</dbReference>
<evidence type="ECO:0000259" key="1">
    <source>
        <dbReference type="PROSITE" id="PS51186"/>
    </source>
</evidence>
<dbReference type="EMBL" id="CP073346">
    <property type="protein sequence ID" value="UTW06958.1"/>
    <property type="molecule type" value="Genomic_DNA"/>
</dbReference>
<dbReference type="PROSITE" id="PS51186">
    <property type="entry name" value="GNAT"/>
    <property type="match status" value="1"/>
</dbReference>
<evidence type="ECO:0000313" key="2">
    <source>
        <dbReference type="EMBL" id="UTW06958.1"/>
    </source>
</evidence>
<organism evidence="2 3">
    <name type="scientific">Pseudomonas benzenivorans</name>
    <dbReference type="NCBI Taxonomy" id="556533"/>
    <lineage>
        <taxon>Bacteria</taxon>
        <taxon>Pseudomonadati</taxon>
        <taxon>Pseudomonadota</taxon>
        <taxon>Gammaproteobacteria</taxon>
        <taxon>Pseudomonadales</taxon>
        <taxon>Pseudomonadaceae</taxon>
        <taxon>Pseudomonas</taxon>
    </lineage>
</organism>
<name>A0ABY5H3S7_9PSED</name>